<evidence type="ECO:0000313" key="3">
    <source>
        <dbReference type="Proteomes" id="UP001216253"/>
    </source>
</evidence>
<evidence type="ECO:0000259" key="1">
    <source>
        <dbReference type="Pfam" id="PF13439"/>
    </source>
</evidence>
<dbReference type="EMBL" id="JARESE010000001">
    <property type="protein sequence ID" value="MDE8650480.1"/>
    <property type="molecule type" value="Genomic_DNA"/>
</dbReference>
<dbReference type="InterPro" id="IPR028098">
    <property type="entry name" value="Glyco_trans_4-like_N"/>
</dbReference>
<dbReference type="RefSeq" id="WP_275226560.1">
    <property type="nucleotide sequence ID" value="NZ_JARESE010000001.1"/>
</dbReference>
<organism evidence="2 3">
    <name type="scientific">Novosphingobium album</name>
    <name type="common">ex Liu et al. 2023</name>
    <dbReference type="NCBI Taxonomy" id="3031130"/>
    <lineage>
        <taxon>Bacteria</taxon>
        <taxon>Pseudomonadati</taxon>
        <taxon>Pseudomonadota</taxon>
        <taxon>Alphaproteobacteria</taxon>
        <taxon>Sphingomonadales</taxon>
        <taxon>Sphingomonadaceae</taxon>
        <taxon>Novosphingobium</taxon>
    </lineage>
</organism>
<comment type="caution">
    <text evidence="2">The sequence shown here is derived from an EMBL/GenBank/DDBJ whole genome shotgun (WGS) entry which is preliminary data.</text>
</comment>
<dbReference type="EC" id="2.4.-.-" evidence="2"/>
<accession>A0ABT5WKB9</accession>
<proteinExistence type="predicted"/>
<dbReference type="PANTHER" id="PTHR12526">
    <property type="entry name" value="GLYCOSYLTRANSFERASE"/>
    <property type="match status" value="1"/>
</dbReference>
<keyword evidence="2" id="KW-0808">Transferase</keyword>
<feature type="domain" description="Glycosyltransferase subfamily 4-like N-terminal" evidence="1">
    <location>
        <begin position="15"/>
        <end position="175"/>
    </location>
</feature>
<keyword evidence="2" id="KW-0328">Glycosyltransferase</keyword>
<gene>
    <name evidence="2" type="ORF">PYV00_01950</name>
</gene>
<evidence type="ECO:0000313" key="2">
    <source>
        <dbReference type="EMBL" id="MDE8650480.1"/>
    </source>
</evidence>
<protein>
    <submittedName>
        <fullName evidence="2">Glycosyltransferase</fullName>
        <ecNumber evidence="2">2.4.-.-</ecNumber>
    </submittedName>
</protein>
<dbReference type="Proteomes" id="UP001216253">
    <property type="component" value="Unassembled WGS sequence"/>
</dbReference>
<keyword evidence="3" id="KW-1185">Reference proteome</keyword>
<name>A0ABT5WKB9_9SPHN</name>
<dbReference type="Gene3D" id="3.40.50.2000">
    <property type="entry name" value="Glycogen Phosphorylase B"/>
    <property type="match status" value="2"/>
</dbReference>
<dbReference type="PANTHER" id="PTHR12526:SF637">
    <property type="entry name" value="GLYCOSYLTRANSFERASE EPSF-RELATED"/>
    <property type="match status" value="1"/>
</dbReference>
<dbReference type="SUPFAM" id="SSF53756">
    <property type="entry name" value="UDP-Glycosyltransferase/glycogen phosphorylase"/>
    <property type="match status" value="1"/>
</dbReference>
<dbReference type="Pfam" id="PF13692">
    <property type="entry name" value="Glyco_trans_1_4"/>
    <property type="match status" value="1"/>
</dbReference>
<dbReference type="Pfam" id="PF13439">
    <property type="entry name" value="Glyco_transf_4"/>
    <property type="match status" value="1"/>
</dbReference>
<sequence length="374" mass="39448">MRVGLLTAWANRANGGVFEAVATHAAMLRERGMTPHVFALAHPDDERDRARFDGIAITTVPVLGPAALGWGSGVGRALRAADLDLLHLHGIWTHLSADGARWADRTGRPYVISPHGMLDPWIVGRGRAKKALARAWFERGSWRAASAFHALTGAEAGDIASATGREAITVIPNGIAIPEAAGLPLSPPTVLSIGRIHPKKNILALVEAWREAGAGKRGWKLVIAGWGADSDVAALRAALGAAPEAEGMTFLGPVFGDDKERLLRAARCVILPSHSEGLPMAILEAWAAGVPTIMTEASHLPEGFAAGAAIRIGARPDEIAEGLRVAMDLPEAEWAVRARAARGLASGHFSTEVVAARWIAFYRELAASVKGSRG</sequence>
<reference evidence="2 3" key="1">
    <citation type="submission" date="2023-03" db="EMBL/GenBank/DDBJ databases">
        <title>NovoSphingobium album sp. nov. isolated from polycyclic aromatic hydrocarbons- and heavy-metal polluted soil.</title>
        <authorList>
            <person name="Liu Z."/>
            <person name="Wang K."/>
        </authorList>
    </citation>
    <scope>NUCLEOTIDE SEQUENCE [LARGE SCALE GENOMIC DNA]</scope>
    <source>
        <strain evidence="2 3">H3SJ31-1</strain>
    </source>
</reference>
<dbReference type="GO" id="GO:0016757">
    <property type="term" value="F:glycosyltransferase activity"/>
    <property type="evidence" value="ECO:0007669"/>
    <property type="project" value="UniProtKB-KW"/>
</dbReference>